<reference evidence="1" key="1">
    <citation type="submission" date="2021-04" db="EMBL/GenBank/DDBJ databases">
        <title>Genome based classification of Actinospica acidithermotolerans sp. nov., an actinobacterium isolated from an Indonesian hot spring.</title>
        <authorList>
            <person name="Kusuma A.B."/>
            <person name="Putra K.E."/>
            <person name="Nafisah S."/>
            <person name="Loh J."/>
            <person name="Nouioui I."/>
            <person name="Goodfellow M."/>
        </authorList>
    </citation>
    <scope>NUCLEOTIDE SEQUENCE</scope>
    <source>
        <strain evidence="1">CSCA 57</strain>
    </source>
</reference>
<dbReference type="EMBL" id="JAGSOG010000055">
    <property type="protein sequence ID" value="MBR7834321.1"/>
    <property type="molecule type" value="Genomic_DNA"/>
</dbReference>
<proteinExistence type="predicted"/>
<gene>
    <name evidence="1" type="ORF">KDL01_13680</name>
</gene>
<protein>
    <submittedName>
        <fullName evidence="1">Uncharacterized protein</fullName>
    </submittedName>
</protein>
<evidence type="ECO:0000313" key="2">
    <source>
        <dbReference type="Proteomes" id="UP000675781"/>
    </source>
</evidence>
<sequence>MIRPGHPELCSIKVFCGDCNCGCPELFLDPKADQARRIVLADDFGQRVQMSVEQLGALVREAKAGELDHLLAPPGRCGGAG</sequence>
<dbReference type="AlphaFoldDB" id="A0A941ENI9"/>
<evidence type="ECO:0000313" key="1">
    <source>
        <dbReference type="EMBL" id="MBR7834321.1"/>
    </source>
</evidence>
<organism evidence="1 2">
    <name type="scientific">Actinospica durhamensis</name>
    <dbReference type="NCBI Taxonomy" id="1508375"/>
    <lineage>
        <taxon>Bacteria</taxon>
        <taxon>Bacillati</taxon>
        <taxon>Actinomycetota</taxon>
        <taxon>Actinomycetes</taxon>
        <taxon>Catenulisporales</taxon>
        <taxon>Actinospicaceae</taxon>
        <taxon>Actinospica</taxon>
    </lineage>
</organism>
<comment type="caution">
    <text evidence="1">The sequence shown here is derived from an EMBL/GenBank/DDBJ whole genome shotgun (WGS) entry which is preliminary data.</text>
</comment>
<dbReference type="Proteomes" id="UP000675781">
    <property type="component" value="Unassembled WGS sequence"/>
</dbReference>
<accession>A0A941ENI9</accession>
<name>A0A941ENI9_9ACTN</name>
<keyword evidence="2" id="KW-1185">Reference proteome</keyword>